<evidence type="ECO:0000256" key="5">
    <source>
        <dbReference type="ARBA" id="ARBA00023049"/>
    </source>
</evidence>
<keyword evidence="3 6" id="KW-0378">Hydrolase</keyword>
<organism evidence="9 10">
    <name type="scientific">Richelia intracellularis HH01</name>
    <dbReference type="NCBI Taxonomy" id="1165094"/>
    <lineage>
        <taxon>Bacteria</taxon>
        <taxon>Bacillati</taxon>
        <taxon>Cyanobacteriota</taxon>
        <taxon>Cyanophyceae</taxon>
        <taxon>Nostocales</taxon>
        <taxon>Nostocaceae</taxon>
        <taxon>Richelia</taxon>
    </lineage>
</organism>
<dbReference type="RefSeq" id="WP_008235524.1">
    <property type="nucleotide sequence ID" value="NZ_CAIY01000080.1"/>
</dbReference>
<evidence type="ECO:0000313" key="9">
    <source>
        <dbReference type="EMBL" id="CCH68129.1"/>
    </source>
</evidence>
<dbReference type="PANTHER" id="PTHR34978">
    <property type="entry name" value="POSSIBLE SENSOR-TRANSDUCER PROTEIN BLAR"/>
    <property type="match status" value="1"/>
</dbReference>
<feature type="transmembrane region" description="Helical" evidence="7">
    <location>
        <begin position="68"/>
        <end position="93"/>
    </location>
</feature>
<sequence>MHLVIILIAFIIACWVRCQWYTLQDCWTVRWQRAMFLFLFPPLLIFMTAMALTCMGPQGKMGEWQVSCASYIMALSLLLLFVLNFARLTWGAWETLVSARKLNQVSLNGIPIHVLSTSVPFAGEVGFWQPTLVISQGLINSLSPEHLQTVIAHEQGHCHYRDTFWFFWLGWTRECTRWLPNTESLWQELLILREIRADAYASLQVDPLLLAESLLLVVSDTSITDNIVCAALGTSGSDCLEQRIDALLAMQKPRYQINWQSWQKFLWALLPLGTVIFHT</sequence>
<dbReference type="CDD" id="cd07326">
    <property type="entry name" value="M56_BlaR1_MecR1_like"/>
    <property type="match status" value="1"/>
</dbReference>
<accession>M1WTI2</accession>
<dbReference type="InterPro" id="IPR001915">
    <property type="entry name" value="Peptidase_M48"/>
</dbReference>
<proteinExistence type="inferred from homology"/>
<keyword evidence="5 6" id="KW-0482">Metalloprotease</keyword>
<keyword evidence="1 6" id="KW-0645">Protease</keyword>
<keyword evidence="4 6" id="KW-0862">Zinc</keyword>
<dbReference type="AlphaFoldDB" id="M1WTI2"/>
<protein>
    <submittedName>
        <fullName evidence="9">Zn-dependent protease with chaperone function</fullName>
    </submittedName>
</protein>
<keyword evidence="7" id="KW-1133">Transmembrane helix</keyword>
<reference evidence="10" key="2">
    <citation type="submission" date="2016-01" db="EMBL/GenBank/DDBJ databases">
        <title>Diatom-associated endosymboitic cyanobacterium lacks core nitrogen metabolism enzymes.</title>
        <authorList>
            <person name="Hilton J.A."/>
            <person name="Foster R.A."/>
            <person name="Tripp H.J."/>
            <person name="Carter B.J."/>
            <person name="Zehr J.P."/>
            <person name="Villareal T.A."/>
        </authorList>
    </citation>
    <scope>NUCLEOTIDE SEQUENCE [LARGE SCALE GENOMIC DNA]</scope>
    <source>
        <strain evidence="10">HH01</strain>
    </source>
</reference>
<comment type="caution">
    <text evidence="9">The sequence shown here is derived from an EMBL/GenBank/DDBJ whole genome shotgun (WGS) entry which is preliminary data.</text>
</comment>
<name>M1WTI2_9NOST</name>
<reference evidence="9 10" key="1">
    <citation type="submission" date="2012-05" db="EMBL/GenBank/DDBJ databases">
        <authorList>
            <person name="Hilton J."/>
        </authorList>
    </citation>
    <scope>NUCLEOTIDE SEQUENCE [LARGE SCALE GENOMIC DNA]</scope>
    <source>
        <strain evidence="9 10">HH01</strain>
    </source>
</reference>
<dbReference type="GO" id="GO:0004222">
    <property type="term" value="F:metalloendopeptidase activity"/>
    <property type="evidence" value="ECO:0007669"/>
    <property type="project" value="InterPro"/>
</dbReference>
<dbReference type="STRING" id="1165094.RINTHH_19740"/>
<evidence type="ECO:0000256" key="3">
    <source>
        <dbReference type="ARBA" id="ARBA00022801"/>
    </source>
</evidence>
<comment type="similarity">
    <text evidence="6">Belongs to the peptidase M48 family.</text>
</comment>
<evidence type="ECO:0000256" key="6">
    <source>
        <dbReference type="RuleBase" id="RU003983"/>
    </source>
</evidence>
<feature type="transmembrane region" description="Helical" evidence="7">
    <location>
        <begin position="34"/>
        <end position="56"/>
    </location>
</feature>
<evidence type="ECO:0000256" key="1">
    <source>
        <dbReference type="ARBA" id="ARBA00022670"/>
    </source>
</evidence>
<dbReference type="Pfam" id="PF01435">
    <property type="entry name" value="Peptidase_M48"/>
    <property type="match status" value="1"/>
</dbReference>
<keyword evidence="2" id="KW-0479">Metal-binding</keyword>
<keyword evidence="7" id="KW-0812">Transmembrane</keyword>
<dbReference type="InterPro" id="IPR052173">
    <property type="entry name" value="Beta-lactam_resp_regulator"/>
</dbReference>
<dbReference type="GO" id="GO:0046872">
    <property type="term" value="F:metal ion binding"/>
    <property type="evidence" value="ECO:0007669"/>
    <property type="project" value="UniProtKB-KW"/>
</dbReference>
<evidence type="ECO:0000256" key="2">
    <source>
        <dbReference type="ARBA" id="ARBA00022723"/>
    </source>
</evidence>
<comment type="cofactor">
    <cofactor evidence="6">
        <name>Zn(2+)</name>
        <dbReference type="ChEBI" id="CHEBI:29105"/>
    </cofactor>
    <text evidence="6">Binds 1 zinc ion per subunit.</text>
</comment>
<evidence type="ECO:0000256" key="4">
    <source>
        <dbReference type="ARBA" id="ARBA00022833"/>
    </source>
</evidence>
<dbReference type="EMBL" id="CAIY01000080">
    <property type="protein sequence ID" value="CCH68129.1"/>
    <property type="molecule type" value="Genomic_DNA"/>
</dbReference>
<dbReference type="Gene3D" id="3.30.2010.10">
    <property type="entry name" value="Metalloproteases ('zincins'), catalytic domain"/>
    <property type="match status" value="1"/>
</dbReference>
<dbReference type="PANTHER" id="PTHR34978:SF3">
    <property type="entry name" value="SLR0241 PROTEIN"/>
    <property type="match status" value="1"/>
</dbReference>
<evidence type="ECO:0000259" key="8">
    <source>
        <dbReference type="Pfam" id="PF01435"/>
    </source>
</evidence>
<dbReference type="Proteomes" id="UP000053051">
    <property type="component" value="Unassembled WGS sequence"/>
</dbReference>
<evidence type="ECO:0000256" key="7">
    <source>
        <dbReference type="SAM" id="Phobius"/>
    </source>
</evidence>
<gene>
    <name evidence="9" type="ORF">RINTHH_19740</name>
</gene>
<feature type="domain" description="Peptidase M48" evidence="8">
    <location>
        <begin position="126"/>
        <end position="163"/>
    </location>
</feature>
<dbReference type="OrthoDB" id="462286at2"/>
<keyword evidence="7" id="KW-0472">Membrane</keyword>
<keyword evidence="10" id="KW-1185">Reference proteome</keyword>
<dbReference type="GO" id="GO:0006508">
    <property type="term" value="P:proteolysis"/>
    <property type="evidence" value="ECO:0007669"/>
    <property type="project" value="UniProtKB-KW"/>
</dbReference>
<evidence type="ECO:0000313" key="10">
    <source>
        <dbReference type="Proteomes" id="UP000053051"/>
    </source>
</evidence>